<gene>
    <name evidence="1" type="ORF">NQ176_g1426</name>
</gene>
<keyword evidence="2" id="KW-1185">Reference proteome</keyword>
<sequence length="1409" mass="154677">MKCISPLDSTVQSIALSAGFLLLFPWTFARARRSDTKVRPSSLGTGKFATCLVLIAVKLAEVIGHATSGRHDALKVSAGVFSLVASVAVTMLSSVAHKRLLKATNLLVFYLLITACCDVLSAKNLMAADYHNYLNCFPPATGVIRFLLLFLECVSKDNIFLPCYKGLAPVETVNVINSLLFWWVNGFLAKGNKHILQDTDIPPLDSRLRAGGLNQTIKHAWSTRALPETRKTLYKVILKTHAWPFIIAMIPRILMVVSECGQPLLIKAVIRYLESPRGETQCQEHYLVAAAAVVYLGSAFSSSIYAYQSSRLELMVKSSLTSLIYDKTLNTATHAADTGKAMTVMSTDIEAISDAPAMFHDGVGQALELTLGLLILSDQVKWLWPIPLVIIFFCSKVSQYVAKNIRTRQRNWNEATERRLGALGSIFGSMKSVKALGITETLVSYVANLRKEELARAGEKRFMDCQYNSSANALGLFSPAITVALFSIVSHVRGIPLDIAVVFATVAALKIVTHPANMIMTIYPRMVSVAASFERVQEFLLLSPLNDTRRINESIGPATMNNGLAIAVTNVNVKGSGNHPILKDINLTLPYGSVTVCCGAVGSGKSVLGRTLIGEIPTTDGLVEVASDRIGFCDQSPWVVAGTVKQVICAFATSIDEVKYKAVIKACCLDHDLDQFQEGDDLSIGSRGVNLSGGQAQRIALARLLYSGETIVVLDDSFAALDGTTESQVIQNLLGNDGLLRKNGAAVLWITNSAQYFNLADHIILLEKGEISHQGMAKDMNQYVKELQKFHVANEPSSVENSPIRLAKTQIQKDMEDDLYRQTGDFSLYRFYFNSTGFLAPIAVLGTTATYAVFNTSSTYWIKFWADTDGQNTLIFSIGYLFMAFMAWAATTLHMWTTLFLLAQRSGTYMHNALTMKIFGAPLSYFVATDIGVTLNRFSQDINLVDRQLPNSFARFVTQCCKMAAQIIILSLVQNTFAFVVPICAFVVYFVQRVYLRTSRQVRVLELEAKASLFSHFHETIDGLSTIRAFGWQHAAEKRNINAIDWSTRPLFFLRCLNRWLSIVMELIVNTIAVGIVATSVIGSKGSGTQIGVALNLVMLANTTLIALVSSFTNLEISLGAVARLKNVEEYTAQEDLPQETIMPDEHWPAHGDLVLKNVTSGYNQLHMVAKAGQKLIVCGRTGSGKSTVFMSLLRLIESTGTIEVDGTNILQVPRSIIRNRCFIAVPQDGVLFRHAPLRFNLDPTATVDTEKLKAALKSTGLCSMFFDTGDETLDTLDKKLSSFPPMSAGQVQLFALARALVQKHRVSATRPYSDDEDGYPHHAKPILLLDELTAFMDSATEAKVYDIIDKEFVSEGHTVIFVSHRLGGLLGRLRDGVDAVAVLKDGQLTVETDFGKLVNHESSDDESK</sequence>
<organism evidence="1 2">
    <name type="scientific">Zarea fungicola</name>
    <dbReference type="NCBI Taxonomy" id="93591"/>
    <lineage>
        <taxon>Eukaryota</taxon>
        <taxon>Fungi</taxon>
        <taxon>Dikarya</taxon>
        <taxon>Ascomycota</taxon>
        <taxon>Pezizomycotina</taxon>
        <taxon>Sordariomycetes</taxon>
        <taxon>Hypocreomycetidae</taxon>
        <taxon>Hypocreales</taxon>
        <taxon>Cordycipitaceae</taxon>
        <taxon>Zarea</taxon>
    </lineage>
</organism>
<dbReference type="EMBL" id="JANJQO010000079">
    <property type="protein sequence ID" value="KAJ2982379.1"/>
    <property type="molecule type" value="Genomic_DNA"/>
</dbReference>
<evidence type="ECO:0000313" key="2">
    <source>
        <dbReference type="Proteomes" id="UP001143910"/>
    </source>
</evidence>
<proteinExistence type="predicted"/>
<evidence type="ECO:0000313" key="1">
    <source>
        <dbReference type="EMBL" id="KAJ2982379.1"/>
    </source>
</evidence>
<reference evidence="1" key="1">
    <citation type="submission" date="2022-08" db="EMBL/GenBank/DDBJ databases">
        <title>Genome Sequence of Lecanicillium fungicola.</title>
        <authorList>
            <person name="Buettner E."/>
        </authorList>
    </citation>
    <scope>NUCLEOTIDE SEQUENCE</scope>
    <source>
        <strain evidence="1">Babe33</strain>
    </source>
</reference>
<protein>
    <submittedName>
        <fullName evidence="1">Uncharacterized protein</fullName>
    </submittedName>
</protein>
<accession>A0ACC1NTJ2</accession>
<name>A0ACC1NTJ2_9HYPO</name>
<comment type="caution">
    <text evidence="1">The sequence shown here is derived from an EMBL/GenBank/DDBJ whole genome shotgun (WGS) entry which is preliminary data.</text>
</comment>
<dbReference type="Proteomes" id="UP001143910">
    <property type="component" value="Unassembled WGS sequence"/>
</dbReference>